<dbReference type="InterPro" id="IPR029058">
    <property type="entry name" value="AB_hydrolase_fold"/>
</dbReference>
<evidence type="ECO:0000256" key="1">
    <source>
        <dbReference type="SAM" id="SignalP"/>
    </source>
</evidence>
<dbReference type="Gene3D" id="3.40.50.1820">
    <property type="entry name" value="alpha/beta hydrolase"/>
    <property type="match status" value="1"/>
</dbReference>
<feature type="chain" id="PRO_5045661234" description="Xaa-Pro dipeptidyl-peptidase-like domain-containing protein" evidence="1">
    <location>
        <begin position="23"/>
        <end position="471"/>
    </location>
</feature>
<keyword evidence="1" id="KW-0732">Signal</keyword>
<evidence type="ECO:0000313" key="3">
    <source>
        <dbReference type="EMBL" id="USI73581.1"/>
    </source>
</evidence>
<dbReference type="EMBL" id="CP084930">
    <property type="protein sequence ID" value="USI73581.1"/>
    <property type="molecule type" value="Genomic_DNA"/>
</dbReference>
<dbReference type="Proteomes" id="UP001056937">
    <property type="component" value="Chromosome 1"/>
</dbReference>
<proteinExistence type="predicted"/>
<keyword evidence="4" id="KW-1185">Reference proteome</keyword>
<dbReference type="PANTHER" id="PTHR43265:SF1">
    <property type="entry name" value="ESTERASE ESTD"/>
    <property type="match status" value="1"/>
</dbReference>
<name>A0ABY4XA11_9SPHN</name>
<dbReference type="InterPro" id="IPR000383">
    <property type="entry name" value="Xaa-Pro-like_dom"/>
</dbReference>
<accession>A0ABY4XA11</accession>
<gene>
    <name evidence="3" type="ORF">LHA26_03610</name>
</gene>
<dbReference type="Pfam" id="PF02129">
    <property type="entry name" value="Peptidase_S15"/>
    <property type="match status" value="1"/>
</dbReference>
<dbReference type="RefSeq" id="WP_252167390.1">
    <property type="nucleotide sequence ID" value="NZ_CP084930.1"/>
</dbReference>
<reference evidence="3" key="1">
    <citation type="journal article" date="2022" name="Toxins">
        <title>Genomic Analysis of Sphingopyxis sp. USTB-05 for Biodegrading Cyanobacterial Hepatotoxins.</title>
        <authorList>
            <person name="Liu C."/>
            <person name="Xu Q."/>
            <person name="Zhao Z."/>
            <person name="Zhang H."/>
            <person name="Liu X."/>
            <person name="Yin C."/>
            <person name="Liu Y."/>
            <person name="Yan H."/>
        </authorList>
    </citation>
    <scope>NUCLEOTIDE SEQUENCE</scope>
    <source>
        <strain evidence="3">NBD5</strain>
    </source>
</reference>
<dbReference type="SUPFAM" id="SSF53474">
    <property type="entry name" value="alpha/beta-Hydrolases"/>
    <property type="match status" value="1"/>
</dbReference>
<sequence>MRLIASALAGLMIVPLAASANAQGSATSARPGIVGDWHGSLSASGRSIPLVLHVSGSPERPKATFDSPSQGAMGLPIAVAVPNGAAIRFTIAAAEASFTATLSPDGQTLAGQWSQGSASLPLTMTRIGIAALAPAARPQTPRPPFPYRSEEVAYDNPTGHAHLTGTLTLPSGPRPFPAVLLITGSGLQDRDEAVFGHKPFLLWADTLTRRGIAVLRVDDRQVGGSTGEVRTATTADFAGDVAAGVAFLRTRRDIDPHRIGLMGHSEGAIIAPMIAAQDRGIAFVVMLAGSGEPGEALMLEQKRLIESAMGLPPAAVNRSAQTMQRLYDAVKDAPDQASADMSLHTAWQAIAAEQGQPAGDMPAQLRVVASPWMRWFVRYDPRPVLAKVACPVLAVGGTKDLQVAADSNLAGIKLALRGNPDATVVKLPGLNHLLQTADTGQVGEYSRIEETIAPSVLQTVGDWIVSHTERR</sequence>
<dbReference type="InterPro" id="IPR053145">
    <property type="entry name" value="AB_hydrolase_Est10"/>
</dbReference>
<feature type="signal peptide" evidence="1">
    <location>
        <begin position="1"/>
        <end position="22"/>
    </location>
</feature>
<dbReference type="PANTHER" id="PTHR43265">
    <property type="entry name" value="ESTERASE ESTD"/>
    <property type="match status" value="1"/>
</dbReference>
<evidence type="ECO:0000313" key="4">
    <source>
        <dbReference type="Proteomes" id="UP001056937"/>
    </source>
</evidence>
<protein>
    <recommendedName>
        <fullName evidence="2">Xaa-Pro dipeptidyl-peptidase-like domain-containing protein</fullName>
    </recommendedName>
</protein>
<evidence type="ECO:0000259" key="2">
    <source>
        <dbReference type="Pfam" id="PF02129"/>
    </source>
</evidence>
<organism evidence="3 4">
    <name type="scientific">Sphingomonas morindae</name>
    <dbReference type="NCBI Taxonomy" id="1541170"/>
    <lineage>
        <taxon>Bacteria</taxon>
        <taxon>Pseudomonadati</taxon>
        <taxon>Pseudomonadota</taxon>
        <taxon>Alphaproteobacteria</taxon>
        <taxon>Sphingomonadales</taxon>
        <taxon>Sphingomonadaceae</taxon>
        <taxon>Sphingomonas</taxon>
    </lineage>
</organism>
<feature type="domain" description="Xaa-Pro dipeptidyl-peptidase-like" evidence="2">
    <location>
        <begin position="163"/>
        <end position="404"/>
    </location>
</feature>